<gene>
    <name evidence="1" type="ORF">NCTC4822_00636</name>
</gene>
<reference evidence="1 2" key="1">
    <citation type="submission" date="2018-06" db="EMBL/GenBank/DDBJ databases">
        <authorList>
            <consortium name="Pathogen Informatics"/>
            <person name="Doyle S."/>
        </authorList>
    </citation>
    <scope>NUCLEOTIDE SEQUENCE [LARGE SCALE GENOMIC DNA]</scope>
    <source>
        <strain evidence="2">ATCC 11859 / DSM 33 / NCIB 8841 / NCTC 4822</strain>
    </source>
</reference>
<organism evidence="1 2">
    <name type="scientific">Sporosarcina pasteurii</name>
    <name type="common">Bacillus pasteurii</name>
    <dbReference type="NCBI Taxonomy" id="1474"/>
    <lineage>
        <taxon>Bacteria</taxon>
        <taxon>Bacillati</taxon>
        <taxon>Bacillota</taxon>
        <taxon>Bacilli</taxon>
        <taxon>Bacillales</taxon>
        <taxon>Caryophanaceae</taxon>
        <taxon>Sporosarcina</taxon>
    </lineage>
</organism>
<accession>A0A380BDD4</accession>
<sequence length="52" mass="5939">MAVDKRSKKYHARMSVQEAGRLGGEAVMEKYDHEEIGRKSGKVDAKQRKYKG</sequence>
<dbReference type="AlphaFoldDB" id="A0A380BDD4"/>
<protein>
    <submittedName>
        <fullName evidence="1">Uncharacterized protein</fullName>
    </submittedName>
</protein>
<evidence type="ECO:0000313" key="1">
    <source>
        <dbReference type="EMBL" id="SUI99482.1"/>
    </source>
</evidence>
<proteinExistence type="predicted"/>
<dbReference type="EMBL" id="UGYZ01000002">
    <property type="protein sequence ID" value="SUI99482.1"/>
    <property type="molecule type" value="Genomic_DNA"/>
</dbReference>
<evidence type="ECO:0000313" key="2">
    <source>
        <dbReference type="Proteomes" id="UP000254519"/>
    </source>
</evidence>
<dbReference type="RefSeq" id="WP_166739452.1">
    <property type="nucleotide sequence ID" value="NZ_CP038012.1"/>
</dbReference>
<dbReference type="Proteomes" id="UP000254519">
    <property type="component" value="Unassembled WGS sequence"/>
</dbReference>
<keyword evidence="2" id="KW-1185">Reference proteome</keyword>
<name>A0A380BDD4_SPOPA</name>